<organism evidence="6 7">
    <name type="scientific">Vibrio olivae</name>
    <dbReference type="NCBI Taxonomy" id="1243002"/>
    <lineage>
        <taxon>Bacteria</taxon>
        <taxon>Pseudomonadati</taxon>
        <taxon>Pseudomonadota</taxon>
        <taxon>Gammaproteobacteria</taxon>
        <taxon>Vibrionales</taxon>
        <taxon>Vibrionaceae</taxon>
        <taxon>Vibrio</taxon>
    </lineage>
</organism>
<dbReference type="Pfam" id="PF13609">
    <property type="entry name" value="Porin_4"/>
    <property type="match status" value="1"/>
</dbReference>
<name>A0ABV5HNC9_9VIBR</name>
<dbReference type="PANTHER" id="PTHR34501:SF2">
    <property type="entry name" value="OUTER MEMBRANE PORIN F-RELATED"/>
    <property type="match status" value="1"/>
</dbReference>
<reference evidence="6 7" key="1">
    <citation type="submission" date="2024-09" db="EMBL/GenBank/DDBJ databases">
        <authorList>
            <person name="Sun Q."/>
            <person name="Mori K."/>
        </authorList>
    </citation>
    <scope>NUCLEOTIDE SEQUENCE [LARGE SCALE GENOMIC DNA]</scope>
    <source>
        <strain evidence="6 7">CECT 8064</strain>
    </source>
</reference>
<feature type="domain" description="Porin" evidence="5">
    <location>
        <begin position="10"/>
        <end position="304"/>
    </location>
</feature>
<dbReference type="Proteomes" id="UP001589645">
    <property type="component" value="Unassembled WGS sequence"/>
</dbReference>
<keyword evidence="7" id="KW-1185">Reference proteome</keyword>
<dbReference type="InterPro" id="IPR050298">
    <property type="entry name" value="Gram-neg_bact_OMP"/>
</dbReference>
<dbReference type="EMBL" id="JBHMEP010000002">
    <property type="protein sequence ID" value="MFB9135759.1"/>
    <property type="molecule type" value="Genomic_DNA"/>
</dbReference>
<evidence type="ECO:0000256" key="2">
    <source>
        <dbReference type="ARBA" id="ARBA00022729"/>
    </source>
</evidence>
<comment type="caution">
    <text evidence="6">The sequence shown here is derived from an EMBL/GenBank/DDBJ whole genome shotgun (WGS) entry which is preliminary data.</text>
</comment>
<comment type="subcellular location">
    <subcellularLocation>
        <location evidence="1">Cell outer membrane</location>
        <topology evidence="1">Multi-pass membrane protein</topology>
    </subcellularLocation>
</comment>
<evidence type="ECO:0000313" key="7">
    <source>
        <dbReference type="Proteomes" id="UP001589645"/>
    </source>
</evidence>
<protein>
    <submittedName>
        <fullName evidence="6">Porin</fullName>
    </submittedName>
</protein>
<evidence type="ECO:0000256" key="3">
    <source>
        <dbReference type="ARBA" id="ARBA00023136"/>
    </source>
</evidence>
<keyword evidence="3" id="KW-0472">Membrane</keyword>
<evidence type="ECO:0000256" key="1">
    <source>
        <dbReference type="ARBA" id="ARBA00004571"/>
    </source>
</evidence>
<keyword evidence="2 4" id="KW-0732">Signal</keyword>
<dbReference type="InterPro" id="IPR033900">
    <property type="entry name" value="Gram_neg_porin_domain"/>
</dbReference>
<dbReference type="PANTHER" id="PTHR34501">
    <property type="entry name" value="PROTEIN YDDL-RELATED"/>
    <property type="match status" value="1"/>
</dbReference>
<dbReference type="RefSeq" id="WP_390193054.1">
    <property type="nucleotide sequence ID" value="NZ_JBHMEP010000002.1"/>
</dbReference>
<proteinExistence type="predicted"/>
<dbReference type="Gene3D" id="2.40.160.10">
    <property type="entry name" value="Porin"/>
    <property type="match status" value="1"/>
</dbReference>
<gene>
    <name evidence="6" type="ORF">ACFFUV_12375</name>
</gene>
<dbReference type="SUPFAM" id="SSF56935">
    <property type="entry name" value="Porins"/>
    <property type="match status" value="1"/>
</dbReference>
<accession>A0ABV5HNC9</accession>
<feature type="signal peptide" evidence="4">
    <location>
        <begin position="1"/>
        <end position="20"/>
    </location>
</feature>
<evidence type="ECO:0000259" key="5">
    <source>
        <dbReference type="Pfam" id="PF13609"/>
    </source>
</evidence>
<evidence type="ECO:0000313" key="6">
    <source>
        <dbReference type="EMBL" id="MFB9135759.1"/>
    </source>
</evidence>
<sequence>MQKRLIQAGVLLAFSSPSMAYTLIDTDIAYWNVYGTLKASAKFLDGRDNDYTFGDSEIGTRARYSIFDTLSIAAGVEANVNLDPDEERDEDDLDMSEYYAGISLQNFGTVTYGKHATSSDDVAAVDYSEIYGGKASLNAVGEKDEAIKYTYNTELLRLNATYGFPNGDNQRELKELFGSYRIIDLKIQAGIGNSKTETTYRRQESTYTQLSFFYNYIDYELGTTYYYNKSENKNNSLRDQDSHALAFAGQLAITPDLTSFGGIEYITRESKTDSLDGDEQNVYLGAKYLFADLIRVYAEANYRKTLSGESQMNYGIGAGMSF</sequence>
<feature type="chain" id="PRO_5046948273" evidence="4">
    <location>
        <begin position="21"/>
        <end position="322"/>
    </location>
</feature>
<evidence type="ECO:0000256" key="4">
    <source>
        <dbReference type="SAM" id="SignalP"/>
    </source>
</evidence>
<dbReference type="InterPro" id="IPR023614">
    <property type="entry name" value="Porin_dom_sf"/>
</dbReference>